<feature type="transmembrane region" description="Helical" evidence="1">
    <location>
        <begin position="267"/>
        <end position="290"/>
    </location>
</feature>
<dbReference type="AlphaFoldDB" id="A0A1C3CWJ5"/>
<dbReference type="Proteomes" id="UP000186553">
    <property type="component" value="Unassembled WGS sequence"/>
</dbReference>
<evidence type="ECO:0000313" key="3">
    <source>
        <dbReference type="Proteomes" id="UP000186553"/>
    </source>
</evidence>
<proteinExistence type="predicted"/>
<protein>
    <submittedName>
        <fullName evidence="2">Uncharacterized protein</fullName>
    </submittedName>
</protein>
<keyword evidence="1" id="KW-0472">Membrane</keyword>
<feature type="transmembrane region" description="Helical" evidence="1">
    <location>
        <begin position="28"/>
        <end position="48"/>
    </location>
</feature>
<keyword evidence="1" id="KW-0812">Transmembrane</keyword>
<gene>
    <name evidence="2" type="ORF">BBP83_06830</name>
</gene>
<name>A0A1C3CWJ5_9GAMM</name>
<dbReference type="RefSeq" id="WP_068887207.1">
    <property type="nucleotide sequence ID" value="NZ_CBCRUU010000002.1"/>
</dbReference>
<dbReference type="STRING" id="1891224.BBP83_06830"/>
<organism evidence="2 3">
    <name type="scientific">Acinetobacter celticus</name>
    <dbReference type="NCBI Taxonomy" id="1891224"/>
    <lineage>
        <taxon>Bacteria</taxon>
        <taxon>Pseudomonadati</taxon>
        <taxon>Pseudomonadota</taxon>
        <taxon>Gammaproteobacteria</taxon>
        <taxon>Moraxellales</taxon>
        <taxon>Moraxellaceae</taxon>
        <taxon>Acinetobacter</taxon>
    </lineage>
</organism>
<accession>A0A1C3CWJ5</accession>
<dbReference type="EMBL" id="MBDL01000009">
    <property type="protein sequence ID" value="ODA13155.1"/>
    <property type="molecule type" value="Genomic_DNA"/>
</dbReference>
<comment type="caution">
    <text evidence="2">The sequence shown here is derived from an EMBL/GenBank/DDBJ whole genome shotgun (WGS) entry which is preliminary data.</text>
</comment>
<sequence>MPAIDEYALNPQHLESGVKLLKKRQRNLMLLGITSTSILLVSVMGLFVQQDFVYSFFGLSTQVEQLHIPSSIGESLTSFGYQSDYFVNLLSWFGWLFLKIFASFIGAFLTIHVLRKIKFFSIRFQSFVLKFVGWLVAFIVIWSGLTYVQYDLRDDHHQEYQQLVRYDKNIQDSALAQELRDAEIAPAVKSYLLAQTAMLHRPIDRATAIPQVRVLIQAEKNDPHFLDYGFKPEQLWTMQNQLFNQTLTPMAESVSKQVAQAEILNRVVYWALLFIIVVTALISMAMFILASRIKSRVIRIEQRIY</sequence>
<feature type="transmembrane region" description="Helical" evidence="1">
    <location>
        <begin position="127"/>
        <end position="150"/>
    </location>
</feature>
<feature type="transmembrane region" description="Helical" evidence="1">
    <location>
        <begin position="92"/>
        <end position="115"/>
    </location>
</feature>
<evidence type="ECO:0000256" key="1">
    <source>
        <dbReference type="SAM" id="Phobius"/>
    </source>
</evidence>
<dbReference type="OrthoDB" id="6708686at2"/>
<evidence type="ECO:0000313" key="2">
    <source>
        <dbReference type="EMBL" id="ODA13155.1"/>
    </source>
</evidence>
<reference evidence="2 3" key="1">
    <citation type="submission" date="2016-07" db="EMBL/GenBank/DDBJ databases">
        <title>Acinetobacter sp. ANC 4603.</title>
        <authorList>
            <person name="Radolfova-Krizova L."/>
            <person name="Nemec A."/>
        </authorList>
    </citation>
    <scope>NUCLEOTIDE SEQUENCE [LARGE SCALE GENOMIC DNA]</scope>
    <source>
        <strain evidence="2 3">ANC 4603</strain>
    </source>
</reference>
<keyword evidence="1" id="KW-1133">Transmembrane helix</keyword>
<keyword evidence="3" id="KW-1185">Reference proteome</keyword>